<evidence type="ECO:0000256" key="1">
    <source>
        <dbReference type="SAM" id="MobiDB-lite"/>
    </source>
</evidence>
<dbReference type="AlphaFoldDB" id="A0A1G8LFZ6"/>
<accession>A0A1G8LFZ6</accession>
<dbReference type="Proteomes" id="UP000198923">
    <property type="component" value="Unassembled WGS sequence"/>
</dbReference>
<name>A0A1G8LFZ6_9ACTN</name>
<evidence type="ECO:0000313" key="2">
    <source>
        <dbReference type="EMBL" id="SDI54593.1"/>
    </source>
</evidence>
<reference evidence="2 3" key="1">
    <citation type="submission" date="2016-10" db="EMBL/GenBank/DDBJ databases">
        <authorList>
            <person name="de Groot N.N."/>
        </authorList>
    </citation>
    <scope>NUCLEOTIDE SEQUENCE [LARGE SCALE GENOMIC DNA]</scope>
    <source>
        <strain evidence="2 3">CPCC 201354</strain>
    </source>
</reference>
<organism evidence="2 3">
    <name type="scientific">Sinosporangium album</name>
    <dbReference type="NCBI Taxonomy" id="504805"/>
    <lineage>
        <taxon>Bacteria</taxon>
        <taxon>Bacillati</taxon>
        <taxon>Actinomycetota</taxon>
        <taxon>Actinomycetes</taxon>
        <taxon>Streptosporangiales</taxon>
        <taxon>Streptosporangiaceae</taxon>
        <taxon>Sinosporangium</taxon>
    </lineage>
</organism>
<protein>
    <submittedName>
        <fullName evidence="2">Uncharacterized protein</fullName>
    </submittedName>
</protein>
<feature type="region of interest" description="Disordered" evidence="1">
    <location>
        <begin position="14"/>
        <end position="33"/>
    </location>
</feature>
<keyword evidence="3" id="KW-1185">Reference proteome</keyword>
<sequence>MHLLKAVDLRESLSPALDSQGEPAAAGGDIWVKGPREPKRRVTLRRALPITHPAICAYLNEPVQSLRPVPMPLAEKRQRSKPTGCAIEVSM</sequence>
<proteinExistence type="predicted"/>
<dbReference type="EMBL" id="FNCN01000067">
    <property type="protein sequence ID" value="SDI54593.1"/>
    <property type="molecule type" value="Genomic_DNA"/>
</dbReference>
<gene>
    <name evidence="2" type="ORF">SAMN05421505_1679</name>
</gene>
<evidence type="ECO:0000313" key="3">
    <source>
        <dbReference type="Proteomes" id="UP000198923"/>
    </source>
</evidence>
<feature type="region of interest" description="Disordered" evidence="1">
    <location>
        <begin position="72"/>
        <end position="91"/>
    </location>
</feature>